<reference evidence="2" key="2">
    <citation type="submission" date="2014-06" db="EMBL/GenBank/DDBJ databases">
        <authorList>
            <person name="Aslett M."/>
        </authorList>
    </citation>
    <scope>NUCLEOTIDE SEQUENCE</scope>
</reference>
<dbReference type="EMBL" id="LK028577">
    <property type="protein sequence ID" value="CDS16768.1"/>
    <property type="molecule type" value="Genomic_DNA"/>
</dbReference>
<reference evidence="2 3" key="1">
    <citation type="journal article" date="2013" name="Nature">
        <title>The genomes of four tapeworm species reveal adaptations to parasitism.</title>
        <authorList>
            <person name="Tsai I.J."/>
            <person name="Zarowiecki M."/>
            <person name="Holroyd N."/>
            <person name="Garciarrubio A."/>
            <person name="Sanchez-Flores A."/>
            <person name="Brooks K.L."/>
            <person name="Tracey A."/>
            <person name="Bobes R.J."/>
            <person name="Fragoso G."/>
            <person name="Sciutto E."/>
            <person name="Aslett M."/>
            <person name="Beasley H."/>
            <person name="Bennett H.M."/>
            <person name="Cai J."/>
            <person name="Camicia F."/>
            <person name="Clark R."/>
            <person name="Cucher M."/>
            <person name="De Silva N."/>
            <person name="Day T.A."/>
            <person name="Deplazes P."/>
            <person name="Estrada K."/>
            <person name="Fernandez C."/>
            <person name="Holland P.W."/>
            <person name="Hou J."/>
            <person name="Hu S."/>
            <person name="Huckvale T."/>
            <person name="Hung S.S."/>
            <person name="Kamenetzky L."/>
            <person name="Keane J.A."/>
            <person name="Kiss F."/>
            <person name="Koziol U."/>
            <person name="Lambert O."/>
            <person name="Liu K."/>
            <person name="Luo X."/>
            <person name="Luo Y."/>
            <person name="Macchiaroli N."/>
            <person name="Nichol S."/>
            <person name="Paps J."/>
            <person name="Parkinson J."/>
            <person name="Pouchkina-Stantcheva N."/>
            <person name="Riddiford N."/>
            <person name="Rosenzvit M."/>
            <person name="Salinas G."/>
            <person name="Wasmuth J.D."/>
            <person name="Zamanian M."/>
            <person name="Zheng Y."/>
            <person name="Cai X."/>
            <person name="Soberon X."/>
            <person name="Olson P.D."/>
            <person name="Laclette J.P."/>
            <person name="Brehm K."/>
            <person name="Berriman M."/>
            <person name="Garciarrubio A."/>
            <person name="Bobes R.J."/>
            <person name="Fragoso G."/>
            <person name="Sanchez-Flores A."/>
            <person name="Estrada K."/>
            <person name="Cevallos M.A."/>
            <person name="Morett E."/>
            <person name="Gonzalez V."/>
            <person name="Portillo T."/>
            <person name="Ochoa-Leyva A."/>
            <person name="Jose M.V."/>
            <person name="Sciutto E."/>
            <person name="Landa A."/>
            <person name="Jimenez L."/>
            <person name="Valdes V."/>
            <person name="Carrero J.C."/>
            <person name="Larralde C."/>
            <person name="Morales-Montor J."/>
            <person name="Limon-Lason J."/>
            <person name="Soberon X."/>
            <person name="Laclette J.P."/>
        </authorList>
    </citation>
    <scope>NUCLEOTIDE SEQUENCE [LARGE SCALE GENOMIC DNA]</scope>
</reference>
<reference evidence="4" key="3">
    <citation type="submission" date="2020-10" db="UniProtKB">
        <authorList>
            <consortium name="WormBaseParasite"/>
        </authorList>
    </citation>
    <scope>IDENTIFICATION</scope>
</reference>
<feature type="compositionally biased region" description="Acidic residues" evidence="1">
    <location>
        <begin position="196"/>
        <end position="216"/>
    </location>
</feature>
<evidence type="ECO:0000313" key="2">
    <source>
        <dbReference type="EMBL" id="CDS16768.1"/>
    </source>
</evidence>
<proteinExistence type="predicted"/>
<dbReference type="Proteomes" id="UP000492820">
    <property type="component" value="Unassembled WGS sequence"/>
</dbReference>
<evidence type="ECO:0000313" key="3">
    <source>
        <dbReference type="Proteomes" id="UP000492820"/>
    </source>
</evidence>
<organism evidence="2">
    <name type="scientific">Echinococcus granulosus</name>
    <name type="common">Hydatid tapeworm</name>
    <dbReference type="NCBI Taxonomy" id="6210"/>
    <lineage>
        <taxon>Eukaryota</taxon>
        <taxon>Metazoa</taxon>
        <taxon>Spiralia</taxon>
        <taxon>Lophotrochozoa</taxon>
        <taxon>Platyhelminthes</taxon>
        <taxon>Cestoda</taxon>
        <taxon>Eucestoda</taxon>
        <taxon>Cyclophyllidea</taxon>
        <taxon>Taeniidae</taxon>
        <taxon>Echinococcus</taxon>
        <taxon>Echinococcus granulosus group</taxon>
    </lineage>
</organism>
<evidence type="ECO:0000256" key="1">
    <source>
        <dbReference type="SAM" id="MobiDB-lite"/>
    </source>
</evidence>
<dbReference type="WBParaSite" id="EgrG_000947400">
    <property type="protein sequence ID" value="EgrG_000947400"/>
    <property type="gene ID" value="EgrG_000947400"/>
</dbReference>
<accession>A0A068W9U2</accession>
<sequence length="216" mass="24548">MSEEEEGGLSEEEEQEEDIFTKLQPLRSKGEVAAGGRGFPGEIKNGGQYTVNLGAPAVDIMNRMVMAFLDCQQHLDSEEDWKAWCDSNGCPTMGENYELFVLELCERPSQHNLFQALRMRYNIDVNISEKPNAENLHFYYNVTLTGDTKESLIAAVNYLVSFAPKEFKIHLCTPCDYRMSDSLSPETAIEQFIEGGPEDECEEEECEEEEEEEKNC</sequence>
<feature type="region of interest" description="Disordered" evidence="1">
    <location>
        <begin position="1"/>
        <end position="25"/>
    </location>
</feature>
<feature type="region of interest" description="Disordered" evidence="1">
    <location>
        <begin position="194"/>
        <end position="216"/>
    </location>
</feature>
<feature type="compositionally biased region" description="Acidic residues" evidence="1">
    <location>
        <begin position="1"/>
        <end position="18"/>
    </location>
</feature>
<protein>
    <submittedName>
        <fullName evidence="4">Expressed conserved protein</fullName>
    </submittedName>
</protein>
<gene>
    <name evidence="2" type="ORF">EgrG_000947400</name>
</gene>
<name>A0A068W9U2_ECHGR</name>
<dbReference type="AlphaFoldDB" id="A0A068W9U2"/>
<evidence type="ECO:0000313" key="4">
    <source>
        <dbReference type="WBParaSite" id="EgrG_000947400"/>
    </source>
</evidence>